<comment type="caution">
    <text evidence="1">The sequence shown here is derived from an EMBL/GenBank/DDBJ whole genome shotgun (WGS) entry which is preliminary data.</text>
</comment>
<dbReference type="Proteomes" id="UP001162164">
    <property type="component" value="Unassembled WGS sequence"/>
</dbReference>
<protein>
    <submittedName>
        <fullName evidence="1">Uncharacterized protein</fullName>
    </submittedName>
</protein>
<evidence type="ECO:0000313" key="2">
    <source>
        <dbReference type="Proteomes" id="UP001162164"/>
    </source>
</evidence>
<dbReference type="EMBL" id="JAPWTJ010000335">
    <property type="protein sequence ID" value="KAJ8979486.1"/>
    <property type="molecule type" value="Genomic_DNA"/>
</dbReference>
<organism evidence="1 2">
    <name type="scientific">Molorchus minor</name>
    <dbReference type="NCBI Taxonomy" id="1323400"/>
    <lineage>
        <taxon>Eukaryota</taxon>
        <taxon>Metazoa</taxon>
        <taxon>Ecdysozoa</taxon>
        <taxon>Arthropoda</taxon>
        <taxon>Hexapoda</taxon>
        <taxon>Insecta</taxon>
        <taxon>Pterygota</taxon>
        <taxon>Neoptera</taxon>
        <taxon>Endopterygota</taxon>
        <taxon>Coleoptera</taxon>
        <taxon>Polyphaga</taxon>
        <taxon>Cucujiformia</taxon>
        <taxon>Chrysomeloidea</taxon>
        <taxon>Cerambycidae</taxon>
        <taxon>Lamiinae</taxon>
        <taxon>Monochamini</taxon>
        <taxon>Molorchus</taxon>
    </lineage>
</organism>
<name>A0ABQ9JMN9_9CUCU</name>
<proteinExistence type="predicted"/>
<gene>
    <name evidence="1" type="ORF">NQ317_000362</name>
</gene>
<evidence type="ECO:0000313" key="1">
    <source>
        <dbReference type="EMBL" id="KAJ8979486.1"/>
    </source>
</evidence>
<sequence length="71" mass="8288">MVRRKITENPILKKKSEHNKVSTLWANYSMLKSTLSLKENIDISKYLLSSSIFLKKKNIAYKPKKSLVFSK</sequence>
<keyword evidence="2" id="KW-1185">Reference proteome</keyword>
<accession>A0ABQ9JMN9</accession>
<reference evidence="1" key="1">
    <citation type="journal article" date="2023" name="Insect Mol. Biol.">
        <title>Genome sequencing provides insights into the evolution of gene families encoding plant cell wall-degrading enzymes in longhorned beetles.</title>
        <authorList>
            <person name="Shin N.R."/>
            <person name="Okamura Y."/>
            <person name="Kirsch R."/>
            <person name="Pauchet Y."/>
        </authorList>
    </citation>
    <scope>NUCLEOTIDE SEQUENCE</scope>
    <source>
        <strain evidence="1">MMC_N1</strain>
    </source>
</reference>